<dbReference type="AlphaFoldDB" id="A0A4Y2CIY9"/>
<evidence type="ECO:0000313" key="1">
    <source>
        <dbReference type="EMBL" id="GBM04313.1"/>
    </source>
</evidence>
<organism evidence="1 2">
    <name type="scientific">Araneus ventricosus</name>
    <name type="common">Orbweaver spider</name>
    <name type="synonym">Epeira ventricosa</name>
    <dbReference type="NCBI Taxonomy" id="182803"/>
    <lineage>
        <taxon>Eukaryota</taxon>
        <taxon>Metazoa</taxon>
        <taxon>Ecdysozoa</taxon>
        <taxon>Arthropoda</taxon>
        <taxon>Chelicerata</taxon>
        <taxon>Arachnida</taxon>
        <taxon>Araneae</taxon>
        <taxon>Araneomorphae</taxon>
        <taxon>Entelegynae</taxon>
        <taxon>Araneoidea</taxon>
        <taxon>Araneidae</taxon>
        <taxon>Araneus</taxon>
    </lineage>
</organism>
<sequence>MSVFEHIAPLCNSLTRYCIFTLNFVQQQKSFSVVTPFCRQRRNHSTAPFWTAPAVVEKCSRQLQDYKLFKTAATKPLRQELQINVCNVSTKFQQNIILPVFSTKECN</sequence>
<comment type="caution">
    <text evidence="1">The sequence shown here is derived from an EMBL/GenBank/DDBJ whole genome shotgun (WGS) entry which is preliminary data.</text>
</comment>
<name>A0A4Y2CIY9_ARAVE</name>
<dbReference type="EMBL" id="BGPR01000201">
    <property type="protein sequence ID" value="GBM04313.1"/>
    <property type="molecule type" value="Genomic_DNA"/>
</dbReference>
<reference evidence="1 2" key="1">
    <citation type="journal article" date="2019" name="Sci. Rep.">
        <title>Orb-weaving spider Araneus ventricosus genome elucidates the spidroin gene catalogue.</title>
        <authorList>
            <person name="Kono N."/>
            <person name="Nakamura H."/>
            <person name="Ohtoshi R."/>
            <person name="Moran D.A.P."/>
            <person name="Shinohara A."/>
            <person name="Yoshida Y."/>
            <person name="Fujiwara M."/>
            <person name="Mori M."/>
            <person name="Tomita M."/>
            <person name="Arakawa K."/>
        </authorList>
    </citation>
    <scope>NUCLEOTIDE SEQUENCE [LARGE SCALE GENOMIC DNA]</scope>
</reference>
<evidence type="ECO:0000313" key="2">
    <source>
        <dbReference type="Proteomes" id="UP000499080"/>
    </source>
</evidence>
<gene>
    <name evidence="1" type="ORF">AVEN_146189_1</name>
</gene>
<accession>A0A4Y2CIY9</accession>
<proteinExistence type="predicted"/>
<dbReference type="Proteomes" id="UP000499080">
    <property type="component" value="Unassembled WGS sequence"/>
</dbReference>
<protein>
    <submittedName>
        <fullName evidence="1">Uncharacterized protein</fullName>
    </submittedName>
</protein>
<keyword evidence="2" id="KW-1185">Reference proteome</keyword>